<dbReference type="EMBL" id="CAKASE010000076">
    <property type="protein sequence ID" value="CAG9577643.1"/>
    <property type="molecule type" value="Genomic_DNA"/>
</dbReference>
<evidence type="ECO:0000256" key="4">
    <source>
        <dbReference type="ARBA" id="ARBA00022729"/>
    </source>
</evidence>
<evidence type="ECO:0000256" key="3">
    <source>
        <dbReference type="ARBA" id="ARBA00022525"/>
    </source>
</evidence>
<dbReference type="Pfam" id="PF03022">
    <property type="entry name" value="MRJP"/>
    <property type="match status" value="1"/>
</dbReference>
<accession>A0A8J2W3D2</accession>
<protein>
    <submittedName>
        <fullName evidence="5">(African queen) hypothetical protein</fullName>
    </submittedName>
</protein>
<proteinExistence type="inferred from homology"/>
<comment type="similarity">
    <text evidence="2">Belongs to the major royal jelly protein family.</text>
</comment>
<dbReference type="InterPro" id="IPR011042">
    <property type="entry name" value="6-blade_b-propeller_TolB-like"/>
</dbReference>
<dbReference type="PANTHER" id="PTHR10009:SF11">
    <property type="entry name" value="RH54244P"/>
    <property type="match status" value="1"/>
</dbReference>
<dbReference type="GO" id="GO:0005576">
    <property type="term" value="C:extracellular region"/>
    <property type="evidence" value="ECO:0007669"/>
    <property type="project" value="UniProtKB-SubCell"/>
</dbReference>
<reference evidence="5" key="1">
    <citation type="submission" date="2021-09" db="EMBL/GenBank/DDBJ databases">
        <authorList>
            <person name="Martin H S."/>
        </authorList>
    </citation>
    <scope>NUCLEOTIDE SEQUENCE</scope>
</reference>
<gene>
    <name evidence="5" type="ORF">DCHRY22_LOCUS12457</name>
</gene>
<dbReference type="OrthoDB" id="7776143at2759"/>
<evidence type="ECO:0000313" key="6">
    <source>
        <dbReference type="Proteomes" id="UP000789524"/>
    </source>
</evidence>
<evidence type="ECO:0000256" key="2">
    <source>
        <dbReference type="ARBA" id="ARBA00009127"/>
    </source>
</evidence>
<dbReference type="InterPro" id="IPR017996">
    <property type="entry name" value="MRJP/yellow-related"/>
</dbReference>
<evidence type="ECO:0000256" key="1">
    <source>
        <dbReference type="ARBA" id="ARBA00004613"/>
    </source>
</evidence>
<comment type="caution">
    <text evidence="5">The sequence shown here is derived from an EMBL/GenBank/DDBJ whole genome shotgun (WGS) entry which is preliminary data.</text>
</comment>
<dbReference type="Proteomes" id="UP000789524">
    <property type="component" value="Unassembled WGS sequence"/>
</dbReference>
<sequence length="361" mass="40741">MALLLINLQYDKDYASSNVNENFIQYNNVPIGFEVYKERVFVTVPRRRFGIPSTLNVVSRSSRSPALTPYPGSENLVSVYRPRIDVCGRIWMVDTGLLEVPGNRSQIQKPAIVIYDLKTDELLLTYELKDSDLVSDRSTGGLTSISVDVSRDDCDDAYAYINDLATNGIIVFSLKTRNSWRVSHPSFAYDQTALNFTVAGYPINWQDGIFSIALSEASDDGKAYFHPLASLQEYSISIQDLKDGKVDSIQHLGTRGENSQSGSHDYHGKTKTLFFANVAQDAILCWNVENKMAPENIGIAVQDHKKLVYISDLKVIGDEVWVLVNQMPRFVYSVLNTDENNYFIFRSKVEDLIRNTVCEKK</sequence>
<organism evidence="5 6">
    <name type="scientific">Danaus chrysippus</name>
    <name type="common">African queen</name>
    <dbReference type="NCBI Taxonomy" id="151541"/>
    <lineage>
        <taxon>Eukaryota</taxon>
        <taxon>Metazoa</taxon>
        <taxon>Ecdysozoa</taxon>
        <taxon>Arthropoda</taxon>
        <taxon>Hexapoda</taxon>
        <taxon>Insecta</taxon>
        <taxon>Pterygota</taxon>
        <taxon>Neoptera</taxon>
        <taxon>Endopterygota</taxon>
        <taxon>Lepidoptera</taxon>
        <taxon>Glossata</taxon>
        <taxon>Ditrysia</taxon>
        <taxon>Papilionoidea</taxon>
        <taxon>Nymphalidae</taxon>
        <taxon>Danainae</taxon>
        <taxon>Danaini</taxon>
        <taxon>Danaina</taxon>
        <taxon>Danaus</taxon>
        <taxon>Anosia</taxon>
    </lineage>
</organism>
<dbReference type="Gene3D" id="2.120.10.30">
    <property type="entry name" value="TolB, C-terminal domain"/>
    <property type="match status" value="1"/>
</dbReference>
<keyword evidence="3" id="KW-0964">Secreted</keyword>
<dbReference type="SUPFAM" id="SSF75011">
    <property type="entry name" value="3-carboxy-cis,cis-mucoante lactonizing enzyme"/>
    <property type="match status" value="1"/>
</dbReference>
<evidence type="ECO:0000313" key="5">
    <source>
        <dbReference type="EMBL" id="CAG9577643.1"/>
    </source>
</evidence>
<dbReference type="PANTHER" id="PTHR10009">
    <property type="entry name" value="PROTEIN YELLOW-RELATED"/>
    <property type="match status" value="1"/>
</dbReference>
<dbReference type="AlphaFoldDB" id="A0A8J2W3D2"/>
<keyword evidence="6" id="KW-1185">Reference proteome</keyword>
<keyword evidence="4" id="KW-0732">Signal</keyword>
<name>A0A8J2W3D2_9NEOP</name>
<comment type="subcellular location">
    <subcellularLocation>
        <location evidence="1">Secreted</location>
    </subcellularLocation>
</comment>